<name>A0A645ER31_9ZZZZ</name>
<dbReference type="Pfam" id="PF13399">
    <property type="entry name" value="LytR_C"/>
    <property type="match status" value="1"/>
</dbReference>
<reference evidence="2" key="1">
    <citation type="submission" date="2019-08" db="EMBL/GenBank/DDBJ databases">
        <authorList>
            <person name="Kucharzyk K."/>
            <person name="Murdoch R.W."/>
            <person name="Higgins S."/>
            <person name="Loffler F."/>
        </authorList>
    </citation>
    <scope>NUCLEOTIDE SEQUENCE</scope>
</reference>
<proteinExistence type="predicted"/>
<protein>
    <recommendedName>
        <fullName evidence="1">LytR/CpsA/Psr regulator C-terminal domain-containing protein</fullName>
    </recommendedName>
</protein>
<dbReference type="Gene3D" id="3.30.70.2390">
    <property type="match status" value="1"/>
</dbReference>
<accession>A0A645ER31</accession>
<feature type="domain" description="LytR/CpsA/Psr regulator C-terminal" evidence="1">
    <location>
        <begin position="61"/>
        <end position="152"/>
    </location>
</feature>
<evidence type="ECO:0000313" key="2">
    <source>
        <dbReference type="EMBL" id="MPN04488.1"/>
    </source>
</evidence>
<organism evidence="2">
    <name type="scientific">bioreactor metagenome</name>
    <dbReference type="NCBI Taxonomy" id="1076179"/>
    <lineage>
        <taxon>unclassified sequences</taxon>
        <taxon>metagenomes</taxon>
        <taxon>ecological metagenomes</taxon>
    </lineage>
</organism>
<dbReference type="EMBL" id="VSSQ01050399">
    <property type="protein sequence ID" value="MPN04488.1"/>
    <property type="molecule type" value="Genomic_DNA"/>
</dbReference>
<dbReference type="InterPro" id="IPR027381">
    <property type="entry name" value="LytR/CpsA/Psr_C"/>
</dbReference>
<dbReference type="AlphaFoldDB" id="A0A645ER31"/>
<sequence length="152" mass="15668">MIFIGLLSFVLTVALGVGLGMAYLHYTENAGSASPSPTPTVVAEAVTPTPTPKVELTKADYKLLVVNATAKAGYAGTIAKKIEAADFPTVAAANAKGDYEAKDYLLVETEDASAAALLAELNTATGLDLQLSTQKSQEDSSGKYDAVVVLGK</sequence>
<gene>
    <name evidence="2" type="ORF">SDC9_151729</name>
</gene>
<evidence type="ECO:0000259" key="1">
    <source>
        <dbReference type="Pfam" id="PF13399"/>
    </source>
</evidence>
<comment type="caution">
    <text evidence="2">The sequence shown here is derived from an EMBL/GenBank/DDBJ whole genome shotgun (WGS) entry which is preliminary data.</text>
</comment>